<dbReference type="STRING" id="1095629.A0A0C9WPV8"/>
<dbReference type="OrthoDB" id="3266963at2759"/>
<name>A0A0C9WPV8_9AGAR</name>
<organism evidence="1 2">
    <name type="scientific">Laccaria amethystina LaAM-08-1</name>
    <dbReference type="NCBI Taxonomy" id="1095629"/>
    <lineage>
        <taxon>Eukaryota</taxon>
        <taxon>Fungi</taxon>
        <taxon>Dikarya</taxon>
        <taxon>Basidiomycota</taxon>
        <taxon>Agaricomycotina</taxon>
        <taxon>Agaricomycetes</taxon>
        <taxon>Agaricomycetidae</taxon>
        <taxon>Agaricales</taxon>
        <taxon>Agaricineae</taxon>
        <taxon>Hydnangiaceae</taxon>
        <taxon>Laccaria</taxon>
    </lineage>
</organism>
<gene>
    <name evidence="1" type="ORF">K443DRAFT_15892</name>
</gene>
<evidence type="ECO:0000313" key="1">
    <source>
        <dbReference type="EMBL" id="KIJ89668.1"/>
    </source>
</evidence>
<evidence type="ECO:0000313" key="2">
    <source>
        <dbReference type="Proteomes" id="UP000054477"/>
    </source>
</evidence>
<dbReference type="Proteomes" id="UP000054477">
    <property type="component" value="Unassembled WGS sequence"/>
</dbReference>
<proteinExistence type="predicted"/>
<keyword evidence="2" id="KW-1185">Reference proteome</keyword>
<dbReference type="AlphaFoldDB" id="A0A0C9WPV8"/>
<dbReference type="HOGENOM" id="CLU_2133929_0_0_1"/>
<dbReference type="EMBL" id="KN839521">
    <property type="protein sequence ID" value="KIJ89668.1"/>
    <property type="molecule type" value="Genomic_DNA"/>
</dbReference>
<sequence>MDWPSLDSFKEKQRPKCLKSSALYILTSTVPRRRDLRLVLDNVQEYCPVYEGGILRESVLKVGTAGTAIQLDDCKPGAFDLQSHLARVAEKKRATMTVVSFKKTKTFADGDRR</sequence>
<accession>A0A0C9WPV8</accession>
<protein>
    <submittedName>
        <fullName evidence="1">Uncharacterized protein</fullName>
    </submittedName>
</protein>
<reference evidence="1 2" key="1">
    <citation type="submission" date="2014-04" db="EMBL/GenBank/DDBJ databases">
        <authorList>
            <consortium name="DOE Joint Genome Institute"/>
            <person name="Kuo A."/>
            <person name="Kohler A."/>
            <person name="Nagy L.G."/>
            <person name="Floudas D."/>
            <person name="Copeland A."/>
            <person name="Barry K.W."/>
            <person name="Cichocki N."/>
            <person name="Veneault-Fourrey C."/>
            <person name="LaButti K."/>
            <person name="Lindquist E.A."/>
            <person name="Lipzen A."/>
            <person name="Lundell T."/>
            <person name="Morin E."/>
            <person name="Murat C."/>
            <person name="Sun H."/>
            <person name="Tunlid A."/>
            <person name="Henrissat B."/>
            <person name="Grigoriev I.V."/>
            <person name="Hibbett D.S."/>
            <person name="Martin F."/>
            <person name="Nordberg H.P."/>
            <person name="Cantor M.N."/>
            <person name="Hua S.X."/>
        </authorList>
    </citation>
    <scope>NUCLEOTIDE SEQUENCE [LARGE SCALE GENOMIC DNA]</scope>
    <source>
        <strain evidence="1 2">LaAM-08-1</strain>
    </source>
</reference>
<reference evidence="2" key="2">
    <citation type="submission" date="2015-01" db="EMBL/GenBank/DDBJ databases">
        <title>Evolutionary Origins and Diversification of the Mycorrhizal Mutualists.</title>
        <authorList>
            <consortium name="DOE Joint Genome Institute"/>
            <consortium name="Mycorrhizal Genomics Consortium"/>
            <person name="Kohler A."/>
            <person name="Kuo A."/>
            <person name="Nagy L.G."/>
            <person name="Floudas D."/>
            <person name="Copeland A."/>
            <person name="Barry K.W."/>
            <person name="Cichocki N."/>
            <person name="Veneault-Fourrey C."/>
            <person name="LaButti K."/>
            <person name="Lindquist E.A."/>
            <person name="Lipzen A."/>
            <person name="Lundell T."/>
            <person name="Morin E."/>
            <person name="Murat C."/>
            <person name="Riley R."/>
            <person name="Ohm R."/>
            <person name="Sun H."/>
            <person name="Tunlid A."/>
            <person name="Henrissat B."/>
            <person name="Grigoriev I.V."/>
            <person name="Hibbett D.S."/>
            <person name="Martin F."/>
        </authorList>
    </citation>
    <scope>NUCLEOTIDE SEQUENCE [LARGE SCALE GENOMIC DNA]</scope>
    <source>
        <strain evidence="2">LaAM-08-1</strain>
    </source>
</reference>